<comment type="caution">
    <text evidence="2">The sequence shown here is derived from an EMBL/GenBank/DDBJ whole genome shotgun (WGS) entry which is preliminary data.</text>
</comment>
<evidence type="ECO:0000313" key="3">
    <source>
        <dbReference type="Proteomes" id="UP000053669"/>
    </source>
</evidence>
<sequence length="134" mass="15136">MIYHINRVTMKATATPEQIEGVLESWRDQGRSNPAIKSFVVGRDHGGEYTYGAVFVFEHLDGLFAYLTHPTTYQTDHLGLHLVERLEIFDVSDDDDPDLNAKIQELHRRRNEPNPHIAGMLADVPTYTGSGVDD</sequence>
<dbReference type="RefSeq" id="WP_059207503.1">
    <property type="nucleotide sequence ID" value="NZ_KQ948662.1"/>
</dbReference>
<dbReference type="PROSITE" id="PS51502">
    <property type="entry name" value="S_R_A_B_BARREL"/>
    <property type="match status" value="1"/>
</dbReference>
<evidence type="ECO:0000313" key="2">
    <source>
        <dbReference type="EMBL" id="KUN67293.1"/>
    </source>
</evidence>
<dbReference type="Pfam" id="PF07876">
    <property type="entry name" value="Dabb"/>
    <property type="match status" value="1"/>
</dbReference>
<dbReference type="EMBL" id="LMWU01000022">
    <property type="protein sequence ID" value="KUN67293.1"/>
    <property type="molecule type" value="Genomic_DNA"/>
</dbReference>
<dbReference type="InterPro" id="IPR011008">
    <property type="entry name" value="Dimeric_a/b-barrel"/>
</dbReference>
<dbReference type="SMART" id="SM00886">
    <property type="entry name" value="Dabb"/>
    <property type="match status" value="1"/>
</dbReference>
<dbReference type="Gene3D" id="3.30.70.100">
    <property type="match status" value="1"/>
</dbReference>
<dbReference type="InterPro" id="IPR013097">
    <property type="entry name" value="Dabb"/>
</dbReference>
<reference evidence="2 3" key="1">
    <citation type="submission" date="2015-10" db="EMBL/GenBank/DDBJ databases">
        <title>Draft genome sequence of Streptomyces canus DSM 40017, type strain for the species Streptomyces canus.</title>
        <authorList>
            <person name="Ruckert C."/>
            <person name="Winkler A."/>
            <person name="Kalinowski J."/>
            <person name="Kampfer P."/>
            <person name="Glaeser S."/>
        </authorList>
    </citation>
    <scope>NUCLEOTIDE SEQUENCE [LARGE SCALE GENOMIC DNA]</scope>
    <source>
        <strain evidence="2 3">DSM 40017</strain>
    </source>
</reference>
<gene>
    <name evidence="2" type="ORF">AQJ46_23685</name>
</gene>
<dbReference type="STRING" id="58343.AQJ46_23685"/>
<feature type="domain" description="Stress-response A/B barrel" evidence="1">
    <location>
        <begin position="2"/>
        <end position="91"/>
    </location>
</feature>
<proteinExistence type="predicted"/>
<organism evidence="2 3">
    <name type="scientific">Streptomyces canus</name>
    <dbReference type="NCBI Taxonomy" id="58343"/>
    <lineage>
        <taxon>Bacteria</taxon>
        <taxon>Bacillati</taxon>
        <taxon>Actinomycetota</taxon>
        <taxon>Actinomycetes</taxon>
        <taxon>Kitasatosporales</taxon>
        <taxon>Streptomycetaceae</taxon>
        <taxon>Streptomyces</taxon>
        <taxon>Streptomyces aurantiacus group</taxon>
    </lineage>
</organism>
<protein>
    <submittedName>
        <fullName evidence="2">Stress responsive protein</fullName>
    </submittedName>
</protein>
<name>A0A101S4P0_9ACTN</name>
<evidence type="ECO:0000259" key="1">
    <source>
        <dbReference type="PROSITE" id="PS51502"/>
    </source>
</evidence>
<dbReference type="AlphaFoldDB" id="A0A101S4P0"/>
<accession>A0A101S4P0</accession>
<dbReference type="SUPFAM" id="SSF54909">
    <property type="entry name" value="Dimeric alpha+beta barrel"/>
    <property type="match status" value="1"/>
</dbReference>
<dbReference type="Proteomes" id="UP000053669">
    <property type="component" value="Unassembled WGS sequence"/>
</dbReference>